<evidence type="ECO:0000313" key="3">
    <source>
        <dbReference type="Proteomes" id="UP000263273"/>
    </source>
</evidence>
<evidence type="ECO:0000256" key="1">
    <source>
        <dbReference type="SAM" id="MobiDB-lite"/>
    </source>
</evidence>
<accession>A0A354YU71</accession>
<proteinExistence type="predicted"/>
<feature type="compositionally biased region" description="Basic and acidic residues" evidence="1">
    <location>
        <begin position="46"/>
        <end position="55"/>
    </location>
</feature>
<protein>
    <submittedName>
        <fullName evidence="2">Uncharacterized protein</fullName>
    </submittedName>
</protein>
<dbReference type="AlphaFoldDB" id="A0A354YU71"/>
<dbReference type="Proteomes" id="UP000263273">
    <property type="component" value="Unassembled WGS sequence"/>
</dbReference>
<dbReference type="EMBL" id="DNZF01000060">
    <property type="protein sequence ID" value="HBK52875.1"/>
    <property type="molecule type" value="Genomic_DNA"/>
</dbReference>
<sequence>MSKLKDWRLFSYPGRAAINLACFLLALYVKKSCLGKQAGLLRKGKKREERKKDNWGKTVKGGFT</sequence>
<gene>
    <name evidence="2" type="ORF">DDZ44_02910</name>
</gene>
<organism evidence="2 3">
    <name type="scientific">Syntrophomonas wolfei</name>
    <dbReference type="NCBI Taxonomy" id="863"/>
    <lineage>
        <taxon>Bacteria</taxon>
        <taxon>Bacillati</taxon>
        <taxon>Bacillota</taxon>
        <taxon>Clostridia</taxon>
        <taxon>Eubacteriales</taxon>
        <taxon>Syntrophomonadaceae</taxon>
        <taxon>Syntrophomonas</taxon>
    </lineage>
</organism>
<name>A0A354YU71_9FIRM</name>
<reference evidence="2 3" key="1">
    <citation type="journal article" date="2018" name="Nat. Biotechnol.">
        <title>A standardized bacterial taxonomy based on genome phylogeny substantially revises the tree of life.</title>
        <authorList>
            <person name="Parks D.H."/>
            <person name="Chuvochina M."/>
            <person name="Waite D.W."/>
            <person name="Rinke C."/>
            <person name="Skarshewski A."/>
            <person name="Chaumeil P.A."/>
            <person name="Hugenholtz P."/>
        </authorList>
    </citation>
    <scope>NUCLEOTIDE SEQUENCE [LARGE SCALE GENOMIC DNA]</scope>
    <source>
        <strain evidence="2">UBA10948</strain>
    </source>
</reference>
<comment type="caution">
    <text evidence="2">The sequence shown here is derived from an EMBL/GenBank/DDBJ whole genome shotgun (WGS) entry which is preliminary data.</text>
</comment>
<feature type="region of interest" description="Disordered" evidence="1">
    <location>
        <begin position="42"/>
        <end position="64"/>
    </location>
</feature>
<evidence type="ECO:0000313" key="2">
    <source>
        <dbReference type="EMBL" id="HBK52875.1"/>
    </source>
</evidence>